<protein>
    <submittedName>
        <fullName evidence="2">Uncharacterized protein</fullName>
    </submittedName>
</protein>
<evidence type="ECO:0000313" key="2">
    <source>
        <dbReference type="EMBL" id="EJX10258.1"/>
    </source>
</evidence>
<organism evidence="2">
    <name type="scientific">gut metagenome</name>
    <dbReference type="NCBI Taxonomy" id="749906"/>
    <lineage>
        <taxon>unclassified sequences</taxon>
        <taxon>metagenomes</taxon>
        <taxon>organismal metagenomes</taxon>
    </lineage>
</organism>
<feature type="region of interest" description="Disordered" evidence="1">
    <location>
        <begin position="1"/>
        <end position="38"/>
    </location>
</feature>
<sequence length="257" mass="30110">MYRFHHTESPRLSMSPSEGRRHNRPHSRKPHDRHRVLQNLPTHTAFRTRPHRPVVPEGCPALPLPASSPAPAPAYREQRPPTKALHQHYHPLYTTLERGKPQPYCRPWPATKATYRCAVKPTHRPSLPCFAKIKEKLDSRHAKPYFLRHKLTLFPKKPLHRRLPLRANGLPGSIRRPNRTKAEQYRLHRNRLSFLLPQPVHRENCNRRPSTADRCTRQHTKPRLPVENQHPRQENPASTEGRDHRAELTRCRLPPTS</sequence>
<feature type="compositionally biased region" description="Basic and acidic residues" evidence="1">
    <location>
        <begin position="240"/>
        <end position="250"/>
    </location>
</feature>
<gene>
    <name evidence="2" type="ORF">EVA_01598</name>
</gene>
<reference evidence="2" key="1">
    <citation type="journal article" date="2012" name="PLoS ONE">
        <title>Gene sets for utilization of primary and secondary nutrition supplies in the distal gut of endangered iberian lynx.</title>
        <authorList>
            <person name="Alcaide M."/>
            <person name="Messina E."/>
            <person name="Richter M."/>
            <person name="Bargiela R."/>
            <person name="Peplies J."/>
            <person name="Huws S.A."/>
            <person name="Newbold C.J."/>
            <person name="Golyshin P.N."/>
            <person name="Simon M.A."/>
            <person name="Lopez G."/>
            <person name="Yakimov M.M."/>
            <person name="Ferrer M."/>
        </authorList>
    </citation>
    <scope>NUCLEOTIDE SEQUENCE</scope>
</reference>
<name>J9H2X1_9ZZZZ</name>
<proteinExistence type="predicted"/>
<evidence type="ECO:0000256" key="1">
    <source>
        <dbReference type="SAM" id="MobiDB-lite"/>
    </source>
</evidence>
<feature type="compositionally biased region" description="Basic and acidic residues" evidence="1">
    <location>
        <begin position="200"/>
        <end position="216"/>
    </location>
</feature>
<feature type="compositionally biased region" description="Basic residues" evidence="1">
    <location>
        <begin position="21"/>
        <end position="36"/>
    </location>
</feature>
<feature type="region of interest" description="Disordered" evidence="1">
    <location>
        <begin position="200"/>
        <end position="257"/>
    </location>
</feature>
<dbReference type="EMBL" id="AMCI01000219">
    <property type="protein sequence ID" value="EJX10258.1"/>
    <property type="molecule type" value="Genomic_DNA"/>
</dbReference>
<accession>J9H2X1</accession>
<dbReference type="AlphaFoldDB" id="J9H2X1"/>
<comment type="caution">
    <text evidence="2">The sequence shown here is derived from an EMBL/GenBank/DDBJ whole genome shotgun (WGS) entry which is preliminary data.</text>
</comment>